<gene>
    <name evidence="1" type="ORF">CFAM422_010655</name>
</gene>
<dbReference type="EMBL" id="QLNT01000021">
    <property type="protein sequence ID" value="KAF3062649.1"/>
    <property type="molecule type" value="Genomic_DNA"/>
</dbReference>
<keyword evidence="2" id="KW-1185">Reference proteome</keyword>
<organism evidence="1 2">
    <name type="scientific">Trichoderma lentiforme</name>
    <dbReference type="NCBI Taxonomy" id="1567552"/>
    <lineage>
        <taxon>Eukaryota</taxon>
        <taxon>Fungi</taxon>
        <taxon>Dikarya</taxon>
        <taxon>Ascomycota</taxon>
        <taxon>Pezizomycotina</taxon>
        <taxon>Sordariomycetes</taxon>
        <taxon>Hypocreomycetidae</taxon>
        <taxon>Hypocreales</taxon>
        <taxon>Hypocreaceae</taxon>
        <taxon>Trichoderma</taxon>
    </lineage>
</organism>
<evidence type="ECO:0000313" key="1">
    <source>
        <dbReference type="EMBL" id="KAF3062649.1"/>
    </source>
</evidence>
<proteinExistence type="predicted"/>
<reference evidence="1 2" key="1">
    <citation type="submission" date="2018-06" db="EMBL/GenBank/DDBJ databases">
        <title>Genome analysis of cellulolytic fungus Trichoderma lentiforme CFAM-422.</title>
        <authorList>
            <person name="Steindorff A.S."/>
            <person name="Formighieri E.F."/>
            <person name="Midorikawa G.E.O."/>
            <person name="Tamietti M.S."/>
            <person name="Ramos E.Z."/>
            <person name="Silva A.S."/>
            <person name="Bon E.P.S."/>
            <person name="Mendes T.D."/>
            <person name="Damaso M.C.T."/>
            <person name="Favaro L.C.L."/>
        </authorList>
    </citation>
    <scope>NUCLEOTIDE SEQUENCE [LARGE SCALE GENOMIC DNA]</scope>
    <source>
        <strain evidence="1 2">CFAM-422</strain>
    </source>
</reference>
<sequence length="146" mass="16140">MDPCMYAGSSVVGRFAQEAVILVQLCFVEASISCMREVTAPIGPMLNRRKRRIQRLYQPRLRRGVKTAPTKKKDATKELFDGFKASFDQAIDARAGDHGPHLVEAVEVKGITVEKITVSKNPSTGETLATGPVTHYPTLLTNDRLR</sequence>
<accession>A0A9P4X7C1</accession>
<name>A0A9P4X7C1_9HYPO</name>
<dbReference type="AlphaFoldDB" id="A0A9P4X7C1"/>
<protein>
    <submittedName>
        <fullName evidence="1">Uncharacterized protein</fullName>
    </submittedName>
</protein>
<dbReference type="Proteomes" id="UP000801864">
    <property type="component" value="Unassembled WGS sequence"/>
</dbReference>
<evidence type="ECO:0000313" key="2">
    <source>
        <dbReference type="Proteomes" id="UP000801864"/>
    </source>
</evidence>
<comment type="caution">
    <text evidence="1">The sequence shown here is derived from an EMBL/GenBank/DDBJ whole genome shotgun (WGS) entry which is preliminary data.</text>
</comment>